<comment type="similarity">
    <text evidence="2">Belongs to the glycosyl hydrolase 51 family.</text>
</comment>
<dbReference type="GO" id="GO:0046556">
    <property type="term" value="F:alpha-L-arabinofuranosidase activity"/>
    <property type="evidence" value="ECO:0007669"/>
    <property type="project" value="UniProtKB-EC"/>
</dbReference>
<feature type="domain" description="Alpha-L-arabinofuranosidase C-terminal" evidence="8">
    <location>
        <begin position="292"/>
        <end position="487"/>
    </location>
</feature>
<proteinExistence type="inferred from homology"/>
<evidence type="ECO:0000313" key="10">
    <source>
        <dbReference type="Proteomes" id="UP000198504"/>
    </source>
</evidence>
<dbReference type="OrthoDB" id="324838at2"/>
<dbReference type="PANTHER" id="PTHR43576">
    <property type="entry name" value="ALPHA-L-ARABINOFURANOSIDASE C-RELATED"/>
    <property type="match status" value="1"/>
</dbReference>
<gene>
    <name evidence="9" type="ORF">SAMN05421756_10378</name>
</gene>
<dbReference type="SMART" id="SM00813">
    <property type="entry name" value="Alpha-L-AF_C"/>
    <property type="match status" value="1"/>
</dbReference>
<dbReference type="Gene3D" id="3.20.20.80">
    <property type="entry name" value="Glycosidases"/>
    <property type="match status" value="1"/>
</dbReference>
<organism evidence="9 10">
    <name type="scientific">Microlunatus flavus</name>
    <dbReference type="NCBI Taxonomy" id="1036181"/>
    <lineage>
        <taxon>Bacteria</taxon>
        <taxon>Bacillati</taxon>
        <taxon>Actinomycetota</taxon>
        <taxon>Actinomycetes</taxon>
        <taxon>Propionibacteriales</taxon>
        <taxon>Propionibacteriaceae</taxon>
        <taxon>Microlunatus</taxon>
    </lineage>
</organism>
<dbReference type="SUPFAM" id="SSF51011">
    <property type="entry name" value="Glycosyl hydrolase domain"/>
    <property type="match status" value="1"/>
</dbReference>
<dbReference type="AlphaFoldDB" id="A0A1H9EWX9"/>
<dbReference type="Proteomes" id="UP000198504">
    <property type="component" value="Unassembled WGS sequence"/>
</dbReference>
<dbReference type="SUPFAM" id="SSF51445">
    <property type="entry name" value="(Trans)glycosidases"/>
    <property type="match status" value="1"/>
</dbReference>
<dbReference type="EMBL" id="FOFA01000003">
    <property type="protein sequence ID" value="SEQ30214.1"/>
    <property type="molecule type" value="Genomic_DNA"/>
</dbReference>
<evidence type="ECO:0000256" key="6">
    <source>
        <dbReference type="ARBA" id="ARBA00023277"/>
    </source>
</evidence>
<evidence type="ECO:0000256" key="3">
    <source>
        <dbReference type="ARBA" id="ARBA00011165"/>
    </source>
</evidence>
<dbReference type="EC" id="3.2.1.55" evidence="4"/>
<comment type="subunit">
    <text evidence="3">Homohexamer; trimer of dimers.</text>
</comment>
<evidence type="ECO:0000256" key="7">
    <source>
        <dbReference type="ARBA" id="ARBA00023295"/>
    </source>
</evidence>
<comment type="catalytic activity">
    <reaction evidence="1">
        <text>Hydrolysis of terminal non-reducing alpha-L-arabinofuranoside residues in alpha-L-arabinosides.</text>
        <dbReference type="EC" id="3.2.1.55"/>
    </reaction>
</comment>
<dbReference type="InterPro" id="IPR013780">
    <property type="entry name" value="Glyco_hydro_b"/>
</dbReference>
<dbReference type="Gene3D" id="2.60.40.1180">
    <property type="entry name" value="Golgi alpha-mannosidase II"/>
    <property type="match status" value="1"/>
</dbReference>
<accession>A0A1H9EWX9</accession>
<keyword evidence="5" id="KW-0378">Hydrolase</keyword>
<keyword evidence="10" id="KW-1185">Reference proteome</keyword>
<keyword evidence="6" id="KW-0119">Carbohydrate metabolism</keyword>
<name>A0A1H9EWX9_9ACTN</name>
<evidence type="ECO:0000256" key="4">
    <source>
        <dbReference type="ARBA" id="ARBA00012670"/>
    </source>
</evidence>
<evidence type="ECO:0000313" key="9">
    <source>
        <dbReference type="EMBL" id="SEQ30214.1"/>
    </source>
</evidence>
<evidence type="ECO:0000256" key="2">
    <source>
        <dbReference type="ARBA" id="ARBA00007186"/>
    </source>
</evidence>
<dbReference type="Pfam" id="PF06964">
    <property type="entry name" value="Alpha-L-AF_C"/>
    <property type="match status" value="1"/>
</dbReference>
<dbReference type="STRING" id="1036181.SAMN05421756_10378"/>
<evidence type="ECO:0000256" key="1">
    <source>
        <dbReference type="ARBA" id="ARBA00001462"/>
    </source>
</evidence>
<dbReference type="PANTHER" id="PTHR43576:SF2">
    <property type="entry name" value="INTRACELLULAR EXO-ALPHA-L-ARABINOFURANOSIDASE 2"/>
    <property type="match status" value="1"/>
</dbReference>
<sequence>MSSSGVGTAVGARIDVSLATPGTRYARDVFGHFVEHFHRQVYGGLFEPGSDLSDERGFRLDVIQAVRELAPPVVRWPGGCFVSAYHWLDGVGPQRRPHYDPAWRVTDPNTFGTAEFVAWCRAVGAEPYLCTNAGTGTAEEMSAWVEYTNAPAGRGRWADLRAEHGSPEPFDVRWWSIGNENYGDWEIGAKTAAEWAVLVRESAKMMLRVDEGIHLLTAARAELGWTLPLLTEAGRYLDMISIHGYWDDLWQADEPSAYGPAVSRSLGPQTEIERTRNILGAVDLSGVGIAFDEWNLRGWHHPDGTSAEAIAARDRNDDNSTYTMADAVFTAGFLNACLRNADVVRMANVAPTVNTRGPLFVHPGGVVRRTTFHVLALYAQALGERVLESTAAGADLEGGAVPVVDHLATLHDDGRRVTVALTNRHPTDAVACVLTLGGHAPTGTFDATVLDGPGPDAYNDVEHPSRVAPERVRVEVTEGSLLLPPHSVTFVDLPLPLPYAAGEVLAPAAHDLPWRLVGRSWSRRTP</sequence>
<dbReference type="InterPro" id="IPR010720">
    <property type="entry name" value="Alpha-L-AF_C"/>
</dbReference>
<dbReference type="InterPro" id="IPR017853">
    <property type="entry name" value="GH"/>
</dbReference>
<evidence type="ECO:0000256" key="5">
    <source>
        <dbReference type="ARBA" id="ARBA00022801"/>
    </source>
</evidence>
<dbReference type="Pfam" id="PF22848">
    <property type="entry name" value="ASD1_dom"/>
    <property type="match status" value="1"/>
</dbReference>
<keyword evidence="7" id="KW-0326">Glycosidase</keyword>
<dbReference type="GO" id="GO:0000272">
    <property type="term" value="P:polysaccharide catabolic process"/>
    <property type="evidence" value="ECO:0007669"/>
    <property type="project" value="TreeGrafter"/>
</dbReference>
<dbReference type="RefSeq" id="WP_091178688.1">
    <property type="nucleotide sequence ID" value="NZ_FOFA01000003.1"/>
</dbReference>
<reference evidence="10" key="1">
    <citation type="submission" date="2016-10" db="EMBL/GenBank/DDBJ databases">
        <authorList>
            <person name="Varghese N."/>
            <person name="Submissions S."/>
        </authorList>
    </citation>
    <scope>NUCLEOTIDE SEQUENCE [LARGE SCALE GENOMIC DNA]</scope>
    <source>
        <strain evidence="10">CGMCC 4.6856</strain>
    </source>
</reference>
<protein>
    <recommendedName>
        <fullName evidence="4">non-reducing end alpha-L-arabinofuranosidase</fullName>
        <ecNumber evidence="4">3.2.1.55</ecNumber>
    </recommendedName>
</protein>
<evidence type="ECO:0000259" key="8">
    <source>
        <dbReference type="SMART" id="SM00813"/>
    </source>
</evidence>
<dbReference type="InterPro" id="IPR055235">
    <property type="entry name" value="ASD1_cat"/>
</dbReference>
<dbReference type="GO" id="GO:0046373">
    <property type="term" value="P:L-arabinose metabolic process"/>
    <property type="evidence" value="ECO:0007669"/>
    <property type="project" value="InterPro"/>
</dbReference>